<keyword evidence="2" id="KW-1185">Reference proteome</keyword>
<dbReference type="AlphaFoldDB" id="A0A6A6JNY1"/>
<dbReference type="RefSeq" id="XP_033655636.1">
    <property type="nucleotide sequence ID" value="XM_033799646.1"/>
</dbReference>
<evidence type="ECO:0000313" key="1">
    <source>
        <dbReference type="EMBL" id="KAF2278097.1"/>
    </source>
</evidence>
<name>A0A6A6JNY1_WESOR</name>
<dbReference type="Proteomes" id="UP000800097">
    <property type="component" value="Unassembled WGS sequence"/>
</dbReference>
<accession>A0A6A6JNY1</accession>
<organism evidence="1 2">
    <name type="scientific">Westerdykella ornata</name>
    <dbReference type="NCBI Taxonomy" id="318751"/>
    <lineage>
        <taxon>Eukaryota</taxon>
        <taxon>Fungi</taxon>
        <taxon>Dikarya</taxon>
        <taxon>Ascomycota</taxon>
        <taxon>Pezizomycotina</taxon>
        <taxon>Dothideomycetes</taxon>
        <taxon>Pleosporomycetidae</taxon>
        <taxon>Pleosporales</taxon>
        <taxon>Sporormiaceae</taxon>
        <taxon>Westerdykella</taxon>
    </lineage>
</organism>
<proteinExistence type="predicted"/>
<dbReference type="EMBL" id="ML986488">
    <property type="protein sequence ID" value="KAF2278097.1"/>
    <property type="molecule type" value="Genomic_DNA"/>
</dbReference>
<reference evidence="1" key="1">
    <citation type="journal article" date="2020" name="Stud. Mycol.">
        <title>101 Dothideomycetes genomes: a test case for predicting lifestyles and emergence of pathogens.</title>
        <authorList>
            <person name="Haridas S."/>
            <person name="Albert R."/>
            <person name="Binder M."/>
            <person name="Bloem J."/>
            <person name="Labutti K."/>
            <person name="Salamov A."/>
            <person name="Andreopoulos B."/>
            <person name="Baker S."/>
            <person name="Barry K."/>
            <person name="Bills G."/>
            <person name="Bluhm B."/>
            <person name="Cannon C."/>
            <person name="Castanera R."/>
            <person name="Culley D."/>
            <person name="Daum C."/>
            <person name="Ezra D."/>
            <person name="Gonzalez J."/>
            <person name="Henrissat B."/>
            <person name="Kuo A."/>
            <person name="Liang C."/>
            <person name="Lipzen A."/>
            <person name="Lutzoni F."/>
            <person name="Magnuson J."/>
            <person name="Mondo S."/>
            <person name="Nolan M."/>
            <person name="Ohm R."/>
            <person name="Pangilinan J."/>
            <person name="Park H.-J."/>
            <person name="Ramirez L."/>
            <person name="Alfaro M."/>
            <person name="Sun H."/>
            <person name="Tritt A."/>
            <person name="Yoshinaga Y."/>
            <person name="Zwiers L.-H."/>
            <person name="Turgeon B."/>
            <person name="Goodwin S."/>
            <person name="Spatafora J."/>
            <person name="Crous P."/>
            <person name="Grigoriev I."/>
        </authorList>
    </citation>
    <scope>NUCLEOTIDE SEQUENCE</scope>
    <source>
        <strain evidence="1">CBS 379.55</strain>
    </source>
</reference>
<evidence type="ECO:0000313" key="2">
    <source>
        <dbReference type="Proteomes" id="UP000800097"/>
    </source>
</evidence>
<dbReference type="GeneID" id="54552821"/>
<gene>
    <name evidence="1" type="ORF">EI97DRAFT_440617</name>
</gene>
<protein>
    <submittedName>
        <fullName evidence="1">Uncharacterized protein</fullName>
    </submittedName>
</protein>
<sequence length="123" mass="13460">MLNKGQSSAPILLNKKEKQMQELITVISNNTKALATAIKPQHPAAPKTNKGQTQGFTFAQVAAKATNTFSLPSKANTTAQTTKPVAKEQPFTLIQSKIAKKKERKELFLKRKPVLVTSKEDEG</sequence>